<name>A0A850PWY9_9MYCO</name>
<organism evidence="2 3">
    <name type="scientific">Mycolicibacterium hippocampi</name>
    <dbReference type="NCBI Taxonomy" id="659824"/>
    <lineage>
        <taxon>Bacteria</taxon>
        <taxon>Bacillati</taxon>
        <taxon>Actinomycetota</taxon>
        <taxon>Actinomycetes</taxon>
        <taxon>Mycobacteriales</taxon>
        <taxon>Mycobacteriaceae</taxon>
        <taxon>Mycolicibacterium</taxon>
    </lineage>
</organism>
<dbReference type="InterPro" id="IPR024344">
    <property type="entry name" value="MDMPI_metal-binding"/>
</dbReference>
<protein>
    <recommendedName>
        <fullName evidence="1">Mycothiol-dependent maleylpyruvate isomerase metal-binding domain-containing protein</fullName>
    </recommendedName>
</protein>
<sequence>MGNFPQTCTHPFSVGAAIELDGALRATRQKGTADMTVAQRERAALVATFRETPPDAPTLCEGWDARDLTAHLVVRERRLDAAPGILIPAFADYTERVQEQVAASTDWDVLVSQVADGPPLYSPFKLLDPIANVAEMFIHHEDVRRARPGWEPRPVDDQTVAALRRPVAMMSRLTLRKAPAKVVLRTPQGDTLATAGRGPTLTVTGDPGELLLFAAGRDEARVTFDGSGDLIEAVKKSRGGL</sequence>
<dbReference type="Pfam" id="PF11716">
    <property type="entry name" value="MDMPI_N"/>
    <property type="match status" value="1"/>
</dbReference>
<dbReference type="SUPFAM" id="SSF109854">
    <property type="entry name" value="DinB/YfiT-like putative metalloenzymes"/>
    <property type="match status" value="1"/>
</dbReference>
<evidence type="ECO:0000313" key="2">
    <source>
        <dbReference type="EMBL" id="NVN52983.1"/>
    </source>
</evidence>
<feature type="domain" description="Mycothiol-dependent maleylpyruvate isomerase metal-binding" evidence="1">
    <location>
        <begin position="40"/>
        <end position="128"/>
    </location>
</feature>
<dbReference type="Proteomes" id="UP000570517">
    <property type="component" value="Unassembled WGS sequence"/>
</dbReference>
<keyword evidence="3" id="KW-1185">Reference proteome</keyword>
<evidence type="ECO:0000259" key="1">
    <source>
        <dbReference type="Pfam" id="PF11716"/>
    </source>
</evidence>
<proteinExistence type="predicted"/>
<dbReference type="InterPro" id="IPR034660">
    <property type="entry name" value="DinB/YfiT-like"/>
</dbReference>
<dbReference type="AlphaFoldDB" id="A0A850PWY9"/>
<gene>
    <name evidence="2" type="ORF">HLY00_4951</name>
</gene>
<evidence type="ECO:0000313" key="3">
    <source>
        <dbReference type="Proteomes" id="UP000570517"/>
    </source>
</evidence>
<dbReference type="InterPro" id="IPR017519">
    <property type="entry name" value="CHP03085"/>
</dbReference>
<dbReference type="EMBL" id="JABFYL010000048">
    <property type="protein sequence ID" value="NVN52983.1"/>
    <property type="molecule type" value="Genomic_DNA"/>
</dbReference>
<reference evidence="2 3" key="1">
    <citation type="submission" date="2020-05" db="EMBL/GenBank/DDBJ databases">
        <title>Draft genome sequence of Mycobacterium hippocampi DL, isolated from European seabass, Dicentrarchus labrax, reared in fish farms.</title>
        <authorList>
            <person name="Stathopoulou P."/>
            <person name="Asimakis E."/>
            <person name="Tzokas K."/>
            <person name="Batargias C."/>
            <person name="Tsiamis G."/>
        </authorList>
    </citation>
    <scope>NUCLEOTIDE SEQUENCE [LARGE SCALE GENOMIC DNA]</scope>
    <source>
        <strain evidence="2 3">DL</strain>
    </source>
</reference>
<dbReference type="NCBIfam" id="TIGR03083">
    <property type="entry name" value="maleylpyruvate isomerase family mycothiol-dependent enzyme"/>
    <property type="match status" value="1"/>
</dbReference>
<dbReference type="InterPro" id="IPR017517">
    <property type="entry name" value="Maleyloyr_isom"/>
</dbReference>
<comment type="caution">
    <text evidence="2">The sequence shown here is derived from an EMBL/GenBank/DDBJ whole genome shotgun (WGS) entry which is preliminary data.</text>
</comment>
<dbReference type="NCBIfam" id="TIGR03085">
    <property type="entry name" value="TIGR03085 family metal-binding protein"/>
    <property type="match status" value="1"/>
</dbReference>
<accession>A0A850PWY9</accession>
<dbReference type="GO" id="GO:0046872">
    <property type="term" value="F:metal ion binding"/>
    <property type="evidence" value="ECO:0007669"/>
    <property type="project" value="InterPro"/>
</dbReference>